<feature type="transmembrane region" description="Helical" evidence="21">
    <location>
        <begin position="736"/>
        <end position="760"/>
    </location>
</feature>
<comment type="subcellular location">
    <subcellularLocation>
        <location evidence="1">Cell membrane</location>
        <topology evidence="1">Single-pass type I membrane protein</topology>
    </subcellularLocation>
</comment>
<dbReference type="AlphaFoldDB" id="A0A0E0MHD8"/>
<dbReference type="PROSITE" id="PS00107">
    <property type="entry name" value="PROTEIN_KINASE_ATP"/>
    <property type="match status" value="1"/>
</dbReference>
<dbReference type="Pfam" id="PF13855">
    <property type="entry name" value="LRR_8"/>
    <property type="match status" value="1"/>
</dbReference>
<dbReference type="Gene3D" id="3.80.10.10">
    <property type="entry name" value="Ribonuclease Inhibitor"/>
    <property type="match status" value="3"/>
</dbReference>
<dbReference type="PROSITE" id="PS00108">
    <property type="entry name" value="PROTEIN_KINASE_ST"/>
    <property type="match status" value="1"/>
</dbReference>
<evidence type="ECO:0000256" key="6">
    <source>
        <dbReference type="ARBA" id="ARBA00022614"/>
    </source>
</evidence>
<dbReference type="Gramene" id="OPUNC11G16950.1">
    <property type="protein sequence ID" value="OPUNC11G16950.1"/>
    <property type="gene ID" value="OPUNC11G16950"/>
</dbReference>
<keyword evidence="11 20" id="KW-0547">Nucleotide-binding</keyword>
<keyword evidence="10" id="KW-0677">Repeat</keyword>
<dbReference type="InterPro" id="IPR003591">
    <property type="entry name" value="Leu-rich_rpt_typical-subtyp"/>
</dbReference>
<organism evidence="24">
    <name type="scientific">Oryza punctata</name>
    <name type="common">Red rice</name>
    <dbReference type="NCBI Taxonomy" id="4537"/>
    <lineage>
        <taxon>Eukaryota</taxon>
        <taxon>Viridiplantae</taxon>
        <taxon>Streptophyta</taxon>
        <taxon>Embryophyta</taxon>
        <taxon>Tracheophyta</taxon>
        <taxon>Spermatophyta</taxon>
        <taxon>Magnoliopsida</taxon>
        <taxon>Liliopsida</taxon>
        <taxon>Poales</taxon>
        <taxon>Poaceae</taxon>
        <taxon>BOP clade</taxon>
        <taxon>Oryzoideae</taxon>
        <taxon>Oryzeae</taxon>
        <taxon>Oryzinae</taxon>
        <taxon>Oryza</taxon>
    </lineage>
</organism>
<dbReference type="eggNOG" id="ENOG502QPYS">
    <property type="taxonomic scope" value="Eukaryota"/>
</dbReference>
<feature type="binding site" evidence="20">
    <location>
        <position position="822"/>
    </location>
    <ligand>
        <name>ATP</name>
        <dbReference type="ChEBI" id="CHEBI:30616"/>
    </ligand>
</feature>
<dbReference type="InterPro" id="IPR011009">
    <property type="entry name" value="Kinase-like_dom_sf"/>
</dbReference>
<dbReference type="SMART" id="SM00369">
    <property type="entry name" value="LRR_TYP"/>
    <property type="match status" value="9"/>
</dbReference>
<dbReference type="InterPro" id="IPR001611">
    <property type="entry name" value="Leu-rich_rpt"/>
</dbReference>
<dbReference type="SUPFAM" id="SSF56112">
    <property type="entry name" value="Protein kinase-like (PK-like)"/>
    <property type="match status" value="1"/>
</dbReference>
<dbReference type="STRING" id="4537.A0A0E0MHD8"/>
<keyword evidence="6" id="KW-0433">Leucine-rich repeat</keyword>
<dbReference type="CDD" id="cd14066">
    <property type="entry name" value="STKc_IRAK"/>
    <property type="match status" value="1"/>
</dbReference>
<dbReference type="PANTHER" id="PTHR48053:SF37">
    <property type="entry name" value="LEUCINE-RICH REPEAT PROTEIN KINASE FAMILY PROTEIN"/>
    <property type="match status" value="1"/>
</dbReference>
<evidence type="ECO:0000256" key="17">
    <source>
        <dbReference type="ARBA" id="ARBA00023180"/>
    </source>
</evidence>
<keyword evidence="4" id="KW-1003">Cell membrane</keyword>
<evidence type="ECO:0000256" key="16">
    <source>
        <dbReference type="ARBA" id="ARBA00023170"/>
    </source>
</evidence>
<dbReference type="PROSITE" id="PS51450">
    <property type="entry name" value="LRR"/>
    <property type="match status" value="1"/>
</dbReference>
<evidence type="ECO:0000256" key="8">
    <source>
        <dbReference type="ARBA" id="ARBA00022692"/>
    </source>
</evidence>
<evidence type="ECO:0000256" key="11">
    <source>
        <dbReference type="ARBA" id="ARBA00022741"/>
    </source>
</evidence>
<name>A0A0E0MHD8_ORYPU</name>
<keyword evidence="7" id="KW-0808">Transferase</keyword>
<keyword evidence="15 21" id="KW-0472">Membrane</keyword>
<keyword evidence="13 20" id="KW-0067">ATP-binding</keyword>
<dbReference type="SUPFAM" id="SSF52047">
    <property type="entry name" value="RNI-like"/>
    <property type="match status" value="2"/>
</dbReference>
<dbReference type="Pfam" id="PF07714">
    <property type="entry name" value="PK_Tyr_Ser-Thr"/>
    <property type="match status" value="1"/>
</dbReference>
<dbReference type="Gene3D" id="1.10.510.10">
    <property type="entry name" value="Transferase(Phosphotransferase) domain 1"/>
    <property type="match status" value="1"/>
</dbReference>
<dbReference type="FunFam" id="3.80.10.10:FF:000095">
    <property type="entry name" value="LRR receptor-like serine/threonine-protein kinase GSO1"/>
    <property type="match status" value="1"/>
</dbReference>
<dbReference type="InterPro" id="IPR032675">
    <property type="entry name" value="LRR_dom_sf"/>
</dbReference>
<dbReference type="InterPro" id="IPR008271">
    <property type="entry name" value="Ser/Thr_kinase_AS"/>
</dbReference>
<evidence type="ECO:0000256" key="20">
    <source>
        <dbReference type="PROSITE-ProRule" id="PRU10141"/>
    </source>
</evidence>
<sequence>MLVLAFILFLNLRLPFCFSAQFHNESNDDRQALLCLKSQLHDPSGALASWKNESIVSVCDWHGVTCSTGLPSRVDALDLESENITGQIFPCVANLSFISRIHMPGNQLKGHISPEIGRLTHLRYLNLSMNALSGEIPETISSCSRLEIINLYSNSIEGKIPPSLAQCSFLQQIILSNNNIHGSIPSEIGLLPNLSALFIPNNELTGTIPQLLGSSKSLVWVNLQNNSLVGEIPPSLFNGSTITYIDLSYNGLSGSIPPFSKTSSVLRYLCLTNNDISGEIPNSIGNLISLSALMLSGNNLEGTIPESLGKLSNLQVLDLSYNNLSGIISPGIYKITNLTYLNFGANQFVGRIPTNIGYTLPRLTSFILHGNQFEGPIPATLANALNLQDIYFGRNSFTGIIPSLGSLSMLTNLDLGDNKLEAGDWTFMSSLTNCTQLQNLWLGRNNLQGILPTSIANLSKGLEILSLVQNQLTGSIPSEIENLTGLTAILMDNNTLSGQIPNTIANLPNLLILSLSHNKLSGEIPRSIGTLEQLLKLYLQENDLTGQIPSSLARCTNLVDLNISRNNINGSIPSDLFSISTLSEGLDISYNQLTGHIPLDIGRLNNLNSLNISNNQFSGEIPSNLGECLVLESIHLEANFLQGGIPESLINLRGIIEIDFSQNNLSGEIPKYFGSFRSLHTLNLSFNNLEGPVPKGGVFANSSDVFIQGNKMLCASSPMLQLPLCRELSTKMKSSYIFSVVVPVSTIIMITLACVAIIFLKKRSGPKRTIINHSFSRLDKISYNDLYKATDGFSSTSLVGSGTFGLVYKGQLKFGAHNVAIKVFRLDQNGAPNSFSAECEALKSIRHRNLVRVIGLCSTFDPSGNEFKALILEFRANGNLESWIHPKACSQSPPKLLSLASRIRVAADTATALDYLHNRCTPPLVHCDLKPSNVLLDDEMVACISDFGLAKFLHNNFISLNNSSSTTGLRGSIGYIAPEYGLGCKVSTEGDVYSYGIIVLEMITGKRPTDDFFQDGMDLHSFVESAFPDQINDILDPTITEYCEGEDPNHVVPEILTCAIQLAKLGLMCTETSPKDRPTMDDVYYEIISIKEKYYALIN</sequence>
<evidence type="ECO:0000256" key="5">
    <source>
        <dbReference type="ARBA" id="ARBA00022527"/>
    </source>
</evidence>
<evidence type="ECO:0000256" key="2">
    <source>
        <dbReference type="ARBA" id="ARBA00008684"/>
    </source>
</evidence>
<dbReference type="SMART" id="SM00365">
    <property type="entry name" value="LRR_SD22"/>
    <property type="match status" value="5"/>
</dbReference>
<keyword evidence="9 22" id="KW-0732">Signal</keyword>
<evidence type="ECO:0000256" key="22">
    <source>
        <dbReference type="SAM" id="SignalP"/>
    </source>
</evidence>
<evidence type="ECO:0000256" key="18">
    <source>
        <dbReference type="ARBA" id="ARBA00047899"/>
    </source>
</evidence>
<dbReference type="EC" id="2.7.11.1" evidence="3"/>
<dbReference type="Pfam" id="PF00560">
    <property type="entry name" value="LRR_1"/>
    <property type="match status" value="11"/>
</dbReference>
<evidence type="ECO:0000256" key="10">
    <source>
        <dbReference type="ARBA" id="ARBA00022737"/>
    </source>
</evidence>
<dbReference type="Gene3D" id="3.30.200.20">
    <property type="entry name" value="Phosphorylase Kinase, domain 1"/>
    <property type="match status" value="1"/>
</dbReference>
<comment type="catalytic activity">
    <reaction evidence="19">
        <text>L-seryl-[protein] + ATP = O-phospho-L-seryl-[protein] + ADP + H(+)</text>
        <dbReference type="Rhea" id="RHEA:17989"/>
        <dbReference type="Rhea" id="RHEA-COMP:9863"/>
        <dbReference type="Rhea" id="RHEA-COMP:11604"/>
        <dbReference type="ChEBI" id="CHEBI:15378"/>
        <dbReference type="ChEBI" id="CHEBI:29999"/>
        <dbReference type="ChEBI" id="CHEBI:30616"/>
        <dbReference type="ChEBI" id="CHEBI:83421"/>
        <dbReference type="ChEBI" id="CHEBI:456216"/>
        <dbReference type="EC" id="2.7.11.1"/>
    </reaction>
</comment>
<evidence type="ECO:0000256" key="1">
    <source>
        <dbReference type="ARBA" id="ARBA00004251"/>
    </source>
</evidence>
<dbReference type="FunFam" id="3.80.10.10:FF:000288">
    <property type="entry name" value="LRR receptor-like serine/threonine-protein kinase EFR"/>
    <property type="match status" value="1"/>
</dbReference>
<dbReference type="InterPro" id="IPR001245">
    <property type="entry name" value="Ser-Thr/Tyr_kinase_cat_dom"/>
</dbReference>
<dbReference type="GO" id="GO:0004674">
    <property type="term" value="F:protein serine/threonine kinase activity"/>
    <property type="evidence" value="ECO:0007669"/>
    <property type="project" value="UniProtKB-KW"/>
</dbReference>
<dbReference type="OMA" id="IHMPGNQ"/>
<feature type="domain" description="Protein kinase" evidence="23">
    <location>
        <begin position="793"/>
        <end position="1095"/>
    </location>
</feature>
<evidence type="ECO:0000256" key="19">
    <source>
        <dbReference type="ARBA" id="ARBA00048679"/>
    </source>
</evidence>
<keyword evidence="25" id="KW-1185">Reference proteome</keyword>
<evidence type="ECO:0000259" key="23">
    <source>
        <dbReference type="PROSITE" id="PS50011"/>
    </source>
</evidence>
<dbReference type="InterPro" id="IPR017441">
    <property type="entry name" value="Protein_kinase_ATP_BS"/>
</dbReference>
<dbReference type="GO" id="GO:0005524">
    <property type="term" value="F:ATP binding"/>
    <property type="evidence" value="ECO:0007669"/>
    <property type="project" value="UniProtKB-UniRule"/>
</dbReference>
<dbReference type="PROSITE" id="PS50011">
    <property type="entry name" value="PROTEIN_KINASE_DOM"/>
    <property type="match status" value="1"/>
</dbReference>
<dbReference type="GO" id="GO:0005886">
    <property type="term" value="C:plasma membrane"/>
    <property type="evidence" value="ECO:0007669"/>
    <property type="project" value="UniProtKB-SubCell"/>
</dbReference>
<evidence type="ECO:0000256" key="7">
    <source>
        <dbReference type="ARBA" id="ARBA00022679"/>
    </source>
</evidence>
<reference evidence="24" key="1">
    <citation type="submission" date="2015-04" db="UniProtKB">
        <authorList>
            <consortium name="EnsemblPlants"/>
        </authorList>
    </citation>
    <scope>IDENTIFICATION</scope>
</reference>
<evidence type="ECO:0000256" key="9">
    <source>
        <dbReference type="ARBA" id="ARBA00022729"/>
    </source>
</evidence>
<dbReference type="FunFam" id="3.80.10.10:FF:000275">
    <property type="entry name" value="Leucine-rich repeat receptor-like protein kinase"/>
    <property type="match status" value="1"/>
</dbReference>
<keyword evidence="16" id="KW-0675">Receptor</keyword>
<dbReference type="InterPro" id="IPR000719">
    <property type="entry name" value="Prot_kinase_dom"/>
</dbReference>
<keyword evidence="12" id="KW-0418">Kinase</keyword>
<dbReference type="PANTHER" id="PTHR48053">
    <property type="entry name" value="LEUCINE RICH REPEAT FAMILY PROTEIN, EXPRESSED"/>
    <property type="match status" value="1"/>
</dbReference>
<evidence type="ECO:0000256" key="4">
    <source>
        <dbReference type="ARBA" id="ARBA00022475"/>
    </source>
</evidence>
<dbReference type="HOGENOM" id="CLU_000288_22_0_1"/>
<dbReference type="FunFam" id="3.30.200.20:FF:000432">
    <property type="entry name" value="LRR receptor-like serine/threonine-protein kinase EFR"/>
    <property type="match status" value="1"/>
</dbReference>
<keyword evidence="14 21" id="KW-1133">Transmembrane helix</keyword>
<protein>
    <recommendedName>
        <fullName evidence="3">non-specific serine/threonine protein kinase</fullName>
        <ecNumber evidence="3">2.7.11.1</ecNumber>
    </recommendedName>
</protein>
<comment type="similarity">
    <text evidence="2">Belongs to the protein kinase superfamily. Ser/Thr protein kinase family.</text>
</comment>
<evidence type="ECO:0000313" key="24">
    <source>
        <dbReference type="EnsemblPlants" id="OPUNC11G16950.1"/>
    </source>
</evidence>
<keyword evidence="8 21" id="KW-0812">Transmembrane</keyword>
<dbReference type="InterPro" id="IPR051716">
    <property type="entry name" value="Plant_RL_S/T_kinase"/>
</dbReference>
<dbReference type="PRINTS" id="PR00019">
    <property type="entry name" value="LEURICHRPT"/>
</dbReference>
<evidence type="ECO:0000256" key="3">
    <source>
        <dbReference type="ARBA" id="ARBA00012513"/>
    </source>
</evidence>
<evidence type="ECO:0000256" key="15">
    <source>
        <dbReference type="ARBA" id="ARBA00023136"/>
    </source>
</evidence>
<reference evidence="24" key="2">
    <citation type="submission" date="2018-05" db="EMBL/GenBank/DDBJ databases">
        <title>OpunRS2 (Oryza punctata Reference Sequence Version 2).</title>
        <authorList>
            <person name="Zhang J."/>
            <person name="Kudrna D."/>
            <person name="Lee S."/>
            <person name="Talag J."/>
            <person name="Welchert J."/>
            <person name="Wing R.A."/>
        </authorList>
    </citation>
    <scope>NUCLEOTIDE SEQUENCE [LARGE SCALE GENOMIC DNA]</scope>
</reference>
<accession>A0A0E0MHD8</accession>
<feature type="chain" id="PRO_5002367978" description="non-specific serine/threonine protein kinase" evidence="22">
    <location>
        <begin position="20"/>
        <end position="1099"/>
    </location>
</feature>
<proteinExistence type="inferred from homology"/>
<evidence type="ECO:0000313" key="25">
    <source>
        <dbReference type="Proteomes" id="UP000026962"/>
    </source>
</evidence>
<dbReference type="InterPro" id="IPR013210">
    <property type="entry name" value="LRR_N_plant-typ"/>
</dbReference>
<comment type="catalytic activity">
    <reaction evidence="18">
        <text>L-threonyl-[protein] + ATP = O-phospho-L-threonyl-[protein] + ADP + H(+)</text>
        <dbReference type="Rhea" id="RHEA:46608"/>
        <dbReference type="Rhea" id="RHEA-COMP:11060"/>
        <dbReference type="Rhea" id="RHEA-COMP:11605"/>
        <dbReference type="ChEBI" id="CHEBI:15378"/>
        <dbReference type="ChEBI" id="CHEBI:30013"/>
        <dbReference type="ChEBI" id="CHEBI:30616"/>
        <dbReference type="ChEBI" id="CHEBI:61977"/>
        <dbReference type="ChEBI" id="CHEBI:456216"/>
        <dbReference type="EC" id="2.7.11.1"/>
    </reaction>
</comment>
<feature type="signal peptide" evidence="22">
    <location>
        <begin position="1"/>
        <end position="19"/>
    </location>
</feature>
<dbReference type="FunFam" id="1.10.510.10:FF:002902">
    <property type="match status" value="1"/>
</dbReference>
<dbReference type="Proteomes" id="UP000026962">
    <property type="component" value="Chromosome 11"/>
</dbReference>
<keyword evidence="5" id="KW-0723">Serine/threonine-protein kinase</keyword>
<dbReference type="EnsemblPlants" id="OPUNC11G16950.1">
    <property type="protein sequence ID" value="OPUNC11G16950.1"/>
    <property type="gene ID" value="OPUNC11G16950"/>
</dbReference>
<evidence type="ECO:0000256" key="21">
    <source>
        <dbReference type="SAM" id="Phobius"/>
    </source>
</evidence>
<keyword evidence="17" id="KW-0325">Glycoprotein</keyword>
<evidence type="ECO:0000256" key="13">
    <source>
        <dbReference type="ARBA" id="ARBA00022840"/>
    </source>
</evidence>
<dbReference type="Pfam" id="PF08263">
    <property type="entry name" value="LRRNT_2"/>
    <property type="match status" value="1"/>
</dbReference>
<evidence type="ECO:0000256" key="14">
    <source>
        <dbReference type="ARBA" id="ARBA00022989"/>
    </source>
</evidence>
<dbReference type="SMART" id="SM00220">
    <property type="entry name" value="S_TKc"/>
    <property type="match status" value="1"/>
</dbReference>
<evidence type="ECO:0000256" key="12">
    <source>
        <dbReference type="ARBA" id="ARBA00022777"/>
    </source>
</evidence>